<feature type="compositionally biased region" description="Basic and acidic residues" evidence="1">
    <location>
        <begin position="264"/>
        <end position="274"/>
    </location>
</feature>
<feature type="domain" description="DH" evidence="2">
    <location>
        <begin position="324"/>
        <end position="760"/>
    </location>
</feature>
<reference evidence="3" key="1">
    <citation type="submission" date="2019-01" db="EMBL/GenBank/DDBJ databases">
        <title>Draft genome sequences of three monokaryotic isolates of the white-rot basidiomycete fungus Dichomitus squalens.</title>
        <authorList>
            <consortium name="DOE Joint Genome Institute"/>
            <person name="Lopez S.C."/>
            <person name="Andreopoulos B."/>
            <person name="Pangilinan J."/>
            <person name="Lipzen A."/>
            <person name="Riley R."/>
            <person name="Ahrendt S."/>
            <person name="Ng V."/>
            <person name="Barry K."/>
            <person name="Daum C."/>
            <person name="Grigoriev I.V."/>
            <person name="Hilden K.S."/>
            <person name="Makela M.R."/>
            <person name="de Vries R.P."/>
        </authorList>
    </citation>
    <scope>NUCLEOTIDE SEQUENCE [LARGE SCALE GENOMIC DNA]</scope>
    <source>
        <strain evidence="3">OM18370.1</strain>
    </source>
</reference>
<feature type="region of interest" description="Disordered" evidence="1">
    <location>
        <begin position="1248"/>
        <end position="1319"/>
    </location>
</feature>
<feature type="compositionally biased region" description="Pro residues" evidence="1">
    <location>
        <begin position="781"/>
        <end position="790"/>
    </location>
</feature>
<feature type="region of interest" description="Disordered" evidence="1">
    <location>
        <begin position="1378"/>
        <end position="1413"/>
    </location>
</feature>
<feature type="region of interest" description="Disordered" evidence="1">
    <location>
        <begin position="409"/>
        <end position="466"/>
    </location>
</feature>
<evidence type="ECO:0000313" key="3">
    <source>
        <dbReference type="EMBL" id="TBU33014.1"/>
    </source>
</evidence>
<feature type="compositionally biased region" description="Low complexity" evidence="1">
    <location>
        <begin position="1354"/>
        <end position="1365"/>
    </location>
</feature>
<name>A0A4Q9MY30_9APHY</name>
<feature type="compositionally biased region" description="Basic and acidic residues" evidence="1">
    <location>
        <begin position="282"/>
        <end position="319"/>
    </location>
</feature>
<dbReference type="InterPro" id="IPR035899">
    <property type="entry name" value="DBL_dom_sf"/>
</dbReference>
<feature type="region of interest" description="Disordered" evidence="1">
    <location>
        <begin position="610"/>
        <end position="673"/>
    </location>
</feature>
<evidence type="ECO:0000259" key="2">
    <source>
        <dbReference type="PROSITE" id="PS50010"/>
    </source>
</evidence>
<dbReference type="PANTHER" id="PTHR45725:SF1">
    <property type="entry name" value="DISHEVELLED ASSOCIATED ACTIVATOR OF MORPHOGENESIS, ISOFORM D"/>
    <property type="match status" value="1"/>
</dbReference>
<feature type="compositionally biased region" description="Basic and acidic residues" evidence="1">
    <location>
        <begin position="1448"/>
        <end position="1467"/>
    </location>
</feature>
<dbReference type="Proteomes" id="UP000292957">
    <property type="component" value="Unassembled WGS sequence"/>
</dbReference>
<feature type="compositionally biased region" description="Low complexity" evidence="1">
    <location>
        <begin position="1332"/>
        <end position="1347"/>
    </location>
</feature>
<feature type="compositionally biased region" description="Low complexity" evidence="1">
    <location>
        <begin position="85"/>
        <end position="102"/>
    </location>
</feature>
<protein>
    <recommendedName>
        <fullName evidence="2">DH domain-containing protein</fullName>
    </recommendedName>
</protein>
<dbReference type="Pfam" id="PF00621">
    <property type="entry name" value="RhoGEF"/>
    <property type="match status" value="1"/>
</dbReference>
<feature type="region of interest" description="Disordered" evidence="1">
    <location>
        <begin position="1014"/>
        <end position="1036"/>
    </location>
</feature>
<feature type="compositionally biased region" description="Low complexity" evidence="1">
    <location>
        <begin position="1378"/>
        <end position="1389"/>
    </location>
</feature>
<dbReference type="EMBL" id="ML143392">
    <property type="protein sequence ID" value="TBU33014.1"/>
    <property type="molecule type" value="Genomic_DNA"/>
</dbReference>
<dbReference type="InterPro" id="IPR001331">
    <property type="entry name" value="GDS_CDC24_CS"/>
</dbReference>
<feature type="compositionally biased region" description="Basic and acidic residues" evidence="1">
    <location>
        <begin position="1303"/>
        <end position="1315"/>
    </location>
</feature>
<dbReference type="PROSITE" id="PS50010">
    <property type="entry name" value="DH_2"/>
    <property type="match status" value="1"/>
</dbReference>
<feature type="compositionally biased region" description="Low complexity" evidence="1">
    <location>
        <begin position="791"/>
        <end position="828"/>
    </location>
</feature>
<feature type="compositionally biased region" description="Polar residues" evidence="1">
    <location>
        <begin position="427"/>
        <end position="439"/>
    </location>
</feature>
<feature type="region of interest" description="Disordered" evidence="1">
    <location>
        <begin position="1"/>
        <end position="235"/>
    </location>
</feature>
<feature type="region of interest" description="Disordered" evidence="1">
    <location>
        <begin position="362"/>
        <end position="392"/>
    </location>
</feature>
<dbReference type="Gene3D" id="1.20.900.10">
    <property type="entry name" value="Dbl homology (DH) domain"/>
    <property type="match status" value="1"/>
</dbReference>
<gene>
    <name evidence="3" type="ORF">BD311DRAFT_652938</name>
</gene>
<dbReference type="Gene3D" id="2.30.29.30">
    <property type="entry name" value="Pleckstrin-homology domain (PH domain)/Phosphotyrosine-binding domain (PTB)"/>
    <property type="match status" value="1"/>
</dbReference>
<dbReference type="InterPro" id="IPR011993">
    <property type="entry name" value="PH-like_dom_sf"/>
</dbReference>
<feature type="region of interest" description="Disordered" evidence="1">
    <location>
        <begin position="248"/>
        <end position="319"/>
    </location>
</feature>
<accession>A0A4Q9MY30</accession>
<feature type="compositionally biased region" description="Low complexity" evidence="1">
    <location>
        <begin position="362"/>
        <end position="371"/>
    </location>
</feature>
<proteinExistence type="predicted"/>
<feature type="region of interest" description="Disordered" evidence="1">
    <location>
        <begin position="1448"/>
        <end position="1479"/>
    </location>
</feature>
<evidence type="ECO:0000256" key="1">
    <source>
        <dbReference type="SAM" id="MobiDB-lite"/>
    </source>
</evidence>
<dbReference type="InterPro" id="IPR051425">
    <property type="entry name" value="Formin_Homology"/>
</dbReference>
<feature type="compositionally biased region" description="Pro residues" evidence="1">
    <location>
        <begin position="65"/>
        <end position="84"/>
    </location>
</feature>
<dbReference type="PANTHER" id="PTHR45725">
    <property type="entry name" value="FORMIN HOMOLOGY 2 FAMILY MEMBER"/>
    <property type="match status" value="1"/>
</dbReference>
<dbReference type="SUPFAM" id="SSF50729">
    <property type="entry name" value="PH domain-like"/>
    <property type="match status" value="1"/>
</dbReference>
<dbReference type="GO" id="GO:0005085">
    <property type="term" value="F:guanyl-nucleotide exchange factor activity"/>
    <property type="evidence" value="ECO:0007669"/>
    <property type="project" value="InterPro"/>
</dbReference>
<dbReference type="OrthoDB" id="1716625at2759"/>
<feature type="compositionally biased region" description="Basic and acidic residues" evidence="1">
    <location>
        <begin position="456"/>
        <end position="465"/>
    </location>
</feature>
<dbReference type="SUPFAM" id="SSF48065">
    <property type="entry name" value="DBL homology domain (DH-domain)"/>
    <property type="match status" value="1"/>
</dbReference>
<sequence length="1504" mass="160487">MASPTLTPEVAHASTSTAMLEAAPRQLVPTPGHANMSSTNLGGSPVMTPPSAAAASGEDHVSHHPSPPNPTWTTSPPTPPPKQPSAPRLAPATPLSPTSSSPRADDRSARGPRPASLAPFTSSSSAQDQVPASATSPVLAALSSNSSRVRASTRRMSLPVDFAKPLPPRPALRADGAPKELPLPPQTSENTPVYRGEERDEDLLPSLTRRAPASPTRGVLRARMGASGTGLKGVGRKLFDLDLGMDEGDVSDEDEAEHLPGAFKEGEEEKRPARETGNGPPEHADMPEDQDLQRRDTEPGLEREAEMGRARGREQQKERAEGLRRYHALMELLTTEVGYLLDLRALVTVYLDQLLLLSTPPTTPGSAGPSAFAPPPPPASQQCLSLPAPSRPTSTFSALSIPSLFPSSRSSFLQPSPVPTPSVSASDYLSNSTSDCSSVQERERHTSCPHPTADGAARERDRDSSSRLLTLRPGKSRSFAPLMPENDARAVCRNAQDLLKYHERLVEELRDAVSVTTFRVAFAQGSESGGQRAEDVAAAAAEEEVERAIELVAAKFVDEASAFGIYETFCPGHNAAGDVVRRAQERAPAAWDAYEHKCAALVSNMSPGSLPDAVEEADVSSPTSPVSEEAATESFSTKTKRRHSTPITFPTGASDLGARGQLPFPTAGPATAAVPLPTLERRVRWTGRRLKLTDYLIKPVQRICKYPLLLDQLKKRTLRDPAEDEDTPTEATTTWHGLSGDTLRRALEAMRDVTSRVNRASEKEAHNLRSALIHSRLAFANPPPPPPPASAGPSSSGSSGQPSAASIPSSSEYAPSHGHSNSASSSSGVSTAPTSSCSVCAPPAPVQAQAQSSAPRAAYLTADFVSSLGPCLLVGALDVVQYPVQRAKYLGAFLYAGGYCILAKIPKGGRVYEPRHWFALSEVEVVDIEEDDPSYPYTFRVSAYGHHLELAASCPQEKAIWMAAINDALATKRTWAREPFSSLQTDEKMPSVVLVDDAPPELNPESARRLSTIQSNSELEQEGEVEHENASSLPSPAKLRCSKTMFRLDGIPTKPEHHSQVVTFSAALSRRSSTASVKAFFAPIAFDSRISRPTGQIRSQVEGGLHDVFSESCLAARAQAQMRGEDLFQVRVSGSGKNRPPAGVTRSSSGISIASLGFSAARRKYDNVVVHRRKGSIDLDMPAPPVPPLPTGYATSTVADASAPAAKQDSGGLSLRAKSLAARRHKKPPSSIAPAIYTAIAQMNAEQQGQPAGPYIQSPEPLSLDSPPDASRCSSASSALPSPVETSPLPIPTPGISPNGTVRDTDPSRGREGVPKRSRSVVYNVRTFFQTPRSLSRSASSSSGRTSPNPPVIADSPSSPADTSSGLMQWIRRASLRGRASASSSSANSMIDGHMGHEELRRPMRSRTSTDSVAMRSQYLDVPRPHGARVYDYSSPKRHKSLFVSSSRAKENGVGFRDDTLSRKDPQDPTTGSTGGLSARKSLRNILLFRRRTAMTPVNPALGR</sequence>
<feature type="compositionally biased region" description="Polar residues" evidence="1">
    <location>
        <begin position="119"/>
        <end position="150"/>
    </location>
</feature>
<dbReference type="InterPro" id="IPR000219">
    <property type="entry name" value="DH_dom"/>
</dbReference>
<feature type="region of interest" description="Disordered" evidence="1">
    <location>
        <begin position="1332"/>
        <end position="1365"/>
    </location>
</feature>
<dbReference type="PROSITE" id="PS00741">
    <property type="entry name" value="DH_1"/>
    <property type="match status" value="1"/>
</dbReference>
<organism evidence="3">
    <name type="scientific">Dichomitus squalens</name>
    <dbReference type="NCBI Taxonomy" id="114155"/>
    <lineage>
        <taxon>Eukaryota</taxon>
        <taxon>Fungi</taxon>
        <taxon>Dikarya</taxon>
        <taxon>Basidiomycota</taxon>
        <taxon>Agaricomycotina</taxon>
        <taxon>Agaricomycetes</taxon>
        <taxon>Polyporales</taxon>
        <taxon>Polyporaceae</taxon>
        <taxon>Dichomitus</taxon>
    </lineage>
</organism>
<feature type="compositionally biased region" description="Low complexity" evidence="1">
    <location>
        <begin position="1258"/>
        <end position="1283"/>
    </location>
</feature>
<dbReference type="GO" id="GO:0035556">
    <property type="term" value="P:intracellular signal transduction"/>
    <property type="evidence" value="ECO:0007669"/>
    <property type="project" value="InterPro"/>
</dbReference>
<feature type="region of interest" description="Disordered" evidence="1">
    <location>
        <begin position="777"/>
        <end position="828"/>
    </location>
</feature>
<feature type="compositionally biased region" description="Low complexity" evidence="1">
    <location>
        <begin position="409"/>
        <end position="426"/>
    </location>
</feature>